<evidence type="ECO:0000313" key="2">
    <source>
        <dbReference type="EMBL" id="MFD2163646.1"/>
    </source>
</evidence>
<feature type="compositionally biased region" description="Basic and acidic residues" evidence="1">
    <location>
        <begin position="1"/>
        <end position="10"/>
    </location>
</feature>
<keyword evidence="3" id="KW-1185">Reference proteome</keyword>
<accession>A0ABW4ZP76</accession>
<dbReference type="RefSeq" id="WP_255900530.1">
    <property type="nucleotide sequence ID" value="NZ_JAFMZO010000002.1"/>
</dbReference>
<comment type="caution">
    <text evidence="2">The sequence shown here is derived from an EMBL/GenBank/DDBJ whole genome shotgun (WGS) entry which is preliminary data.</text>
</comment>
<reference evidence="3" key="1">
    <citation type="journal article" date="2019" name="Int. J. Syst. Evol. Microbiol.">
        <title>The Global Catalogue of Microorganisms (GCM) 10K type strain sequencing project: providing services to taxonomists for standard genome sequencing and annotation.</title>
        <authorList>
            <consortium name="The Broad Institute Genomics Platform"/>
            <consortium name="The Broad Institute Genome Sequencing Center for Infectious Disease"/>
            <person name="Wu L."/>
            <person name="Ma J."/>
        </authorList>
    </citation>
    <scope>NUCLEOTIDE SEQUENCE [LARGE SCALE GENOMIC DNA]</scope>
    <source>
        <strain evidence="3">KCTC 42217</strain>
    </source>
</reference>
<name>A0ABW4ZP76_9SPHI</name>
<sequence length="55" mass="6071">MRANGDKNNKEGVVPDFLIKPSGSDLSNRKDVVLDFAIKLLEKTETSAQNLPEVK</sequence>
<feature type="region of interest" description="Disordered" evidence="1">
    <location>
        <begin position="1"/>
        <end position="20"/>
    </location>
</feature>
<dbReference type="Gene3D" id="3.90.226.10">
    <property type="entry name" value="2-enoyl-CoA Hydratase, Chain A, domain 1"/>
    <property type="match status" value="1"/>
</dbReference>
<gene>
    <name evidence="2" type="ORF">ACFSJU_14645</name>
</gene>
<dbReference type="Proteomes" id="UP001597387">
    <property type="component" value="Unassembled WGS sequence"/>
</dbReference>
<proteinExistence type="predicted"/>
<organism evidence="2 3">
    <name type="scientific">Paradesertivirga mongoliensis</name>
    <dbReference type="NCBI Taxonomy" id="2100740"/>
    <lineage>
        <taxon>Bacteria</taxon>
        <taxon>Pseudomonadati</taxon>
        <taxon>Bacteroidota</taxon>
        <taxon>Sphingobacteriia</taxon>
        <taxon>Sphingobacteriales</taxon>
        <taxon>Sphingobacteriaceae</taxon>
        <taxon>Paradesertivirga</taxon>
    </lineage>
</organism>
<evidence type="ECO:0000313" key="3">
    <source>
        <dbReference type="Proteomes" id="UP001597387"/>
    </source>
</evidence>
<protein>
    <submittedName>
        <fullName evidence="2">Uncharacterized protein</fullName>
    </submittedName>
</protein>
<dbReference type="EMBL" id="JBHUHZ010000002">
    <property type="protein sequence ID" value="MFD2163646.1"/>
    <property type="molecule type" value="Genomic_DNA"/>
</dbReference>
<evidence type="ECO:0000256" key="1">
    <source>
        <dbReference type="SAM" id="MobiDB-lite"/>
    </source>
</evidence>